<dbReference type="Proteomes" id="UP000624325">
    <property type="component" value="Unassembled WGS sequence"/>
</dbReference>
<feature type="compositionally biased region" description="Low complexity" evidence="1">
    <location>
        <begin position="173"/>
        <end position="186"/>
    </location>
</feature>
<organism evidence="2 3">
    <name type="scientific">Asanoa iriomotensis</name>
    <dbReference type="NCBI Taxonomy" id="234613"/>
    <lineage>
        <taxon>Bacteria</taxon>
        <taxon>Bacillati</taxon>
        <taxon>Actinomycetota</taxon>
        <taxon>Actinomycetes</taxon>
        <taxon>Micromonosporales</taxon>
        <taxon>Micromonosporaceae</taxon>
        <taxon>Asanoa</taxon>
    </lineage>
</organism>
<reference evidence="2 3" key="1">
    <citation type="submission" date="2021-01" db="EMBL/GenBank/DDBJ databases">
        <title>Whole genome shotgun sequence of Asanoa iriomotensis NBRC 100142.</title>
        <authorList>
            <person name="Komaki H."/>
            <person name="Tamura T."/>
        </authorList>
    </citation>
    <scope>NUCLEOTIDE SEQUENCE [LARGE SCALE GENOMIC DNA]</scope>
    <source>
        <strain evidence="2 3">NBRC 100142</strain>
    </source>
</reference>
<evidence type="ECO:0000313" key="2">
    <source>
        <dbReference type="EMBL" id="GIF60328.1"/>
    </source>
</evidence>
<feature type="region of interest" description="Disordered" evidence="1">
    <location>
        <begin position="162"/>
        <end position="230"/>
    </location>
</feature>
<accession>A0ABQ4CC36</accession>
<dbReference type="EMBL" id="BONC01000064">
    <property type="protein sequence ID" value="GIF60328.1"/>
    <property type="molecule type" value="Genomic_DNA"/>
</dbReference>
<evidence type="ECO:0000313" key="3">
    <source>
        <dbReference type="Proteomes" id="UP000624325"/>
    </source>
</evidence>
<sequence>MAENGVRPPDRQPDGHQEDVFLDVPKLEVEKVAVDVANLRARVSLNAHVLNLLHLDVGVDAAIDQVHLEIEGVEAAAQLRVRLENVAHMIERVLDTVDDHPEIIGPLVENAGTAVGRLGSGAGEATREVGYGAGEATREIGGGAAHATREIAGDVGQFSDAVGEGAGDATRSVGGVAEQAGQAGKQVTEHAAEADLGAVDQPDISARATVAADRAPRRNRGLPRRKPREW</sequence>
<name>A0ABQ4CC36_9ACTN</name>
<evidence type="ECO:0000256" key="1">
    <source>
        <dbReference type="SAM" id="MobiDB-lite"/>
    </source>
</evidence>
<protein>
    <submittedName>
        <fullName evidence="2">Uncharacterized protein</fullName>
    </submittedName>
</protein>
<gene>
    <name evidence="2" type="ORF">Air01nite_64230</name>
</gene>
<dbReference type="RefSeq" id="WP_203707141.1">
    <property type="nucleotide sequence ID" value="NZ_BAAALU010000009.1"/>
</dbReference>
<keyword evidence="3" id="KW-1185">Reference proteome</keyword>
<feature type="compositionally biased region" description="Basic residues" evidence="1">
    <location>
        <begin position="217"/>
        <end position="230"/>
    </location>
</feature>
<comment type="caution">
    <text evidence="2">The sequence shown here is derived from an EMBL/GenBank/DDBJ whole genome shotgun (WGS) entry which is preliminary data.</text>
</comment>
<proteinExistence type="predicted"/>